<evidence type="ECO:0000313" key="2">
    <source>
        <dbReference type="EMBL" id="EME72687.1"/>
    </source>
</evidence>
<dbReference type="STRING" id="1274524.BSONL12_20500"/>
<evidence type="ECO:0000313" key="3">
    <source>
        <dbReference type="Proteomes" id="UP000011907"/>
    </source>
</evidence>
<dbReference type="EMBL" id="AOFM01000014">
    <property type="protein sequence ID" value="EME72687.1"/>
    <property type="molecule type" value="Genomic_DNA"/>
</dbReference>
<protein>
    <submittedName>
        <fullName evidence="2">Uncharacterized protein</fullName>
    </submittedName>
</protein>
<name>M5PC87_9BACI</name>
<comment type="caution">
    <text evidence="2">The sequence shown here is derived from an EMBL/GenBank/DDBJ whole genome shotgun (WGS) entry which is preliminary data.</text>
</comment>
<proteinExistence type="predicted"/>
<evidence type="ECO:0000256" key="1">
    <source>
        <dbReference type="SAM" id="MobiDB-lite"/>
    </source>
</evidence>
<accession>M5PC87</accession>
<feature type="region of interest" description="Disordered" evidence="1">
    <location>
        <begin position="1"/>
        <end position="28"/>
    </location>
</feature>
<sequence>MQTDQQLFEETKQTAEAILFSKAENDEE</sequence>
<dbReference type="Proteomes" id="UP000011907">
    <property type="component" value="Unassembled WGS sequence"/>
</dbReference>
<dbReference type="PATRIC" id="fig|1274524.3.peg.4426"/>
<organism evidence="2 3">
    <name type="scientific">Bacillus sonorensis L12</name>
    <dbReference type="NCBI Taxonomy" id="1274524"/>
    <lineage>
        <taxon>Bacteria</taxon>
        <taxon>Bacillati</taxon>
        <taxon>Bacillota</taxon>
        <taxon>Bacilli</taxon>
        <taxon>Bacillales</taxon>
        <taxon>Bacillaceae</taxon>
        <taxon>Bacillus</taxon>
    </lineage>
</organism>
<dbReference type="AlphaFoldDB" id="M5PC87"/>
<gene>
    <name evidence="2" type="ORF">BSONL12_20500</name>
</gene>
<reference evidence="2 3" key="1">
    <citation type="journal article" date="2013" name="Genome Announc.">
        <title>Draft Whole-Genome Sequence of Bacillus sonorensis Strain L12, a Source of Nonribosomal Lipopeptides.</title>
        <authorList>
            <person name="Adimpong D.B."/>
            <person name="Sorensen K.I."/>
            <person name="Nielsen D.S."/>
            <person name="Thorsen L."/>
            <person name="Rasmussen T.B."/>
            <person name="Derkx P.M."/>
            <person name="Jespersen L."/>
        </authorList>
    </citation>
    <scope>NUCLEOTIDE SEQUENCE [LARGE SCALE GENOMIC DNA]</scope>
    <source>
        <strain evidence="2 3">L12</strain>
    </source>
</reference>